<comment type="caution">
    <text evidence="1">The sequence shown here is derived from an EMBL/GenBank/DDBJ whole genome shotgun (WGS) entry which is preliminary data.</text>
</comment>
<dbReference type="Proteomes" id="UP000584374">
    <property type="component" value="Unassembled WGS sequence"/>
</dbReference>
<keyword evidence="1" id="KW-0456">Lyase</keyword>
<gene>
    <name evidence="1" type="ORF">BJ970_005189</name>
</gene>
<dbReference type="EMBL" id="JACHIW010000001">
    <property type="protein sequence ID" value="MBB5157655.1"/>
    <property type="molecule type" value="Genomic_DNA"/>
</dbReference>
<sequence length="106" mass="11148">MSKGGAAAGPPQFLLHDEGDSVAVAVQDLQPGAVQGAVLANGRRCEFVIKDEVPLGHKFAVVELAEGADLVKYGIRVGTTTKQIAVGDYVHVHNVRSARWATSRAV</sequence>
<evidence type="ECO:0000313" key="2">
    <source>
        <dbReference type="Proteomes" id="UP000584374"/>
    </source>
</evidence>
<dbReference type="InterPro" id="IPR044144">
    <property type="entry name" value="SAF_UxaA/GarD"/>
</dbReference>
<dbReference type="CDD" id="cd11613">
    <property type="entry name" value="SAF_AH_GD"/>
    <property type="match status" value="1"/>
</dbReference>
<dbReference type="EC" id="4.4.1.24" evidence="1"/>
<dbReference type="GO" id="GO:0034010">
    <property type="term" value="F:sulfolactate sulfo-lyase activity"/>
    <property type="evidence" value="ECO:0007669"/>
    <property type="project" value="UniProtKB-EC"/>
</dbReference>
<dbReference type="Gene3D" id="2.30.130.110">
    <property type="match status" value="1"/>
</dbReference>
<evidence type="ECO:0000313" key="1">
    <source>
        <dbReference type="EMBL" id="MBB5157655.1"/>
    </source>
</evidence>
<dbReference type="RefSeq" id="WP_184728530.1">
    <property type="nucleotide sequence ID" value="NZ_JACHIW010000001.1"/>
</dbReference>
<accession>A0A840QGJ2</accession>
<reference evidence="1 2" key="1">
    <citation type="submission" date="2020-08" db="EMBL/GenBank/DDBJ databases">
        <title>Sequencing the genomes of 1000 actinobacteria strains.</title>
        <authorList>
            <person name="Klenk H.-P."/>
        </authorList>
    </citation>
    <scope>NUCLEOTIDE SEQUENCE [LARGE SCALE GENOMIC DNA]</scope>
    <source>
        <strain evidence="1 2">DSM 45584</strain>
    </source>
</reference>
<keyword evidence="2" id="KW-1185">Reference proteome</keyword>
<proteinExistence type="predicted"/>
<organism evidence="1 2">
    <name type="scientific">Saccharopolyspora phatthalungensis</name>
    <dbReference type="NCBI Taxonomy" id="664693"/>
    <lineage>
        <taxon>Bacteria</taxon>
        <taxon>Bacillati</taxon>
        <taxon>Actinomycetota</taxon>
        <taxon>Actinomycetes</taxon>
        <taxon>Pseudonocardiales</taxon>
        <taxon>Pseudonocardiaceae</taxon>
        <taxon>Saccharopolyspora</taxon>
    </lineage>
</organism>
<protein>
    <submittedName>
        <fullName evidence="1">(2R)-sulfolactate sulfo-lyase subunit alpha</fullName>
        <ecNumber evidence="1">4.4.1.24</ecNumber>
    </submittedName>
</protein>
<name>A0A840QGJ2_9PSEU</name>
<dbReference type="AlphaFoldDB" id="A0A840QGJ2"/>